<dbReference type="EMBL" id="JAANNP010000007">
    <property type="protein sequence ID" value="NHC14520.1"/>
    <property type="molecule type" value="Genomic_DNA"/>
</dbReference>
<dbReference type="SUPFAM" id="SSF46785">
    <property type="entry name" value="Winged helix' DNA-binding domain"/>
    <property type="match status" value="1"/>
</dbReference>
<protein>
    <submittedName>
        <fullName evidence="5">Helix-turn-helix transcriptional regulator</fullName>
    </submittedName>
</protein>
<proteinExistence type="predicted"/>
<dbReference type="PANTHER" id="PTHR33154">
    <property type="entry name" value="TRANSCRIPTIONAL REGULATOR, ARSR FAMILY"/>
    <property type="match status" value="1"/>
</dbReference>
<evidence type="ECO:0000256" key="2">
    <source>
        <dbReference type="ARBA" id="ARBA00023125"/>
    </source>
</evidence>
<dbReference type="NCBIfam" id="NF033788">
    <property type="entry name" value="HTH_metalloreg"/>
    <property type="match status" value="1"/>
</dbReference>
<gene>
    <name evidence="5" type="ORF">G9H71_12095</name>
</gene>
<evidence type="ECO:0000259" key="4">
    <source>
        <dbReference type="PROSITE" id="PS50987"/>
    </source>
</evidence>
<dbReference type="Gene3D" id="1.10.10.10">
    <property type="entry name" value="Winged helix-like DNA-binding domain superfamily/Winged helix DNA-binding domain"/>
    <property type="match status" value="1"/>
</dbReference>
<dbReference type="InterPro" id="IPR051081">
    <property type="entry name" value="HTH_MetalResp_TranReg"/>
</dbReference>
<comment type="caution">
    <text evidence="5">The sequence shown here is derived from an EMBL/GenBank/DDBJ whole genome shotgun (WGS) entry which is preliminary data.</text>
</comment>
<dbReference type="Proteomes" id="UP000800981">
    <property type="component" value="Unassembled WGS sequence"/>
</dbReference>
<dbReference type="RefSeq" id="WP_166282129.1">
    <property type="nucleotide sequence ID" value="NZ_JAANNP010000007.1"/>
</dbReference>
<keyword evidence="6" id="KW-1185">Reference proteome</keyword>
<dbReference type="CDD" id="cd00090">
    <property type="entry name" value="HTH_ARSR"/>
    <property type="match status" value="1"/>
</dbReference>
<organism evidence="5 6">
    <name type="scientific">Motilibacter deserti</name>
    <dbReference type="NCBI Taxonomy" id="2714956"/>
    <lineage>
        <taxon>Bacteria</taxon>
        <taxon>Bacillati</taxon>
        <taxon>Actinomycetota</taxon>
        <taxon>Actinomycetes</taxon>
        <taxon>Motilibacterales</taxon>
        <taxon>Motilibacteraceae</taxon>
        <taxon>Motilibacter</taxon>
    </lineage>
</organism>
<evidence type="ECO:0000313" key="5">
    <source>
        <dbReference type="EMBL" id="NHC14520.1"/>
    </source>
</evidence>
<accession>A0ABX0GXU1</accession>
<reference evidence="5 6" key="1">
    <citation type="submission" date="2020-03" db="EMBL/GenBank/DDBJ databases">
        <title>Two novel Motilibacter sp.</title>
        <authorList>
            <person name="Liu S."/>
        </authorList>
    </citation>
    <scope>NUCLEOTIDE SEQUENCE [LARGE SCALE GENOMIC DNA]</scope>
    <source>
        <strain evidence="5 6">E257</strain>
    </source>
</reference>
<dbReference type="InterPro" id="IPR036388">
    <property type="entry name" value="WH-like_DNA-bd_sf"/>
</dbReference>
<keyword evidence="3" id="KW-0804">Transcription</keyword>
<keyword evidence="2" id="KW-0238">DNA-binding</keyword>
<feature type="domain" description="HTH arsR-type" evidence="4">
    <location>
        <begin position="26"/>
        <end position="122"/>
    </location>
</feature>
<name>A0ABX0GXU1_9ACTN</name>
<dbReference type="PROSITE" id="PS00846">
    <property type="entry name" value="HTH_ARSR_1"/>
    <property type="match status" value="1"/>
</dbReference>
<dbReference type="PRINTS" id="PR00778">
    <property type="entry name" value="HTHARSR"/>
</dbReference>
<dbReference type="PANTHER" id="PTHR33154:SF18">
    <property type="entry name" value="ARSENICAL RESISTANCE OPERON REPRESSOR"/>
    <property type="match status" value="1"/>
</dbReference>
<dbReference type="InterPro" id="IPR018334">
    <property type="entry name" value="ArsR_HTH"/>
</dbReference>
<keyword evidence="1" id="KW-0805">Transcription regulation</keyword>
<evidence type="ECO:0000256" key="1">
    <source>
        <dbReference type="ARBA" id="ARBA00023015"/>
    </source>
</evidence>
<dbReference type="InterPro" id="IPR001845">
    <property type="entry name" value="HTH_ArsR_DNA-bd_dom"/>
</dbReference>
<evidence type="ECO:0000313" key="6">
    <source>
        <dbReference type="Proteomes" id="UP000800981"/>
    </source>
</evidence>
<dbReference type="InterPro" id="IPR036390">
    <property type="entry name" value="WH_DNA-bd_sf"/>
</dbReference>
<dbReference type="PROSITE" id="PS50987">
    <property type="entry name" value="HTH_ARSR_2"/>
    <property type="match status" value="1"/>
</dbReference>
<evidence type="ECO:0000256" key="3">
    <source>
        <dbReference type="ARBA" id="ARBA00023163"/>
    </source>
</evidence>
<dbReference type="SMART" id="SM00418">
    <property type="entry name" value="HTH_ARSR"/>
    <property type="match status" value="1"/>
</dbReference>
<dbReference type="InterPro" id="IPR011991">
    <property type="entry name" value="ArsR-like_HTH"/>
</dbReference>
<sequence>MPKTLPVLEDVSPICCRPLGSTRGTLSYDEAVALAVRLKALADPVRVQLVSFLLAQDGLEACTCDLAPAVGLSEPTVSHHLKQLYAAGLVDKERRGMNVYYRLVPDAVSAVGRTLTIDATAG</sequence>
<dbReference type="Pfam" id="PF01022">
    <property type="entry name" value="HTH_5"/>
    <property type="match status" value="1"/>
</dbReference>